<dbReference type="InterPro" id="IPR035994">
    <property type="entry name" value="Nucleoside_phosphorylase_sf"/>
</dbReference>
<dbReference type="GO" id="GO:0003824">
    <property type="term" value="F:catalytic activity"/>
    <property type="evidence" value="ECO:0007669"/>
    <property type="project" value="InterPro"/>
</dbReference>
<dbReference type="GO" id="GO:0009116">
    <property type="term" value="P:nucleoside metabolic process"/>
    <property type="evidence" value="ECO:0007669"/>
    <property type="project" value="InterPro"/>
</dbReference>
<dbReference type="AlphaFoldDB" id="A0A382IK86"/>
<name>A0A382IK86_9ZZZZ</name>
<proteinExistence type="predicted"/>
<evidence type="ECO:0000313" key="1">
    <source>
        <dbReference type="EMBL" id="SVC00090.1"/>
    </source>
</evidence>
<organism evidence="1">
    <name type="scientific">marine metagenome</name>
    <dbReference type="NCBI Taxonomy" id="408172"/>
    <lineage>
        <taxon>unclassified sequences</taxon>
        <taxon>metagenomes</taxon>
        <taxon>ecological metagenomes</taxon>
    </lineage>
</organism>
<dbReference type="Gene3D" id="3.40.50.1580">
    <property type="entry name" value="Nucleoside phosphorylase domain"/>
    <property type="match status" value="1"/>
</dbReference>
<feature type="non-terminal residue" evidence="1">
    <location>
        <position position="1"/>
    </location>
</feature>
<accession>A0A382IK86</accession>
<protein>
    <submittedName>
        <fullName evidence="1">Uncharacterized protein</fullName>
    </submittedName>
</protein>
<dbReference type="EMBL" id="UINC01067931">
    <property type="protein sequence ID" value="SVC00090.1"/>
    <property type="molecule type" value="Genomic_DNA"/>
</dbReference>
<sequence length="151" mass="17481">GVTKNGNQYPGLVDMEASAIFETMSKYVPTHRLLFLKVVSDYMDVTDWKFLDVESLILKKLDVIQLIVKSHINIDLSDRYILTAGEIKFLNQGSIKLQFTETQSLQLISRAEKFKKLGKEINKLECFFTMTPRSKQERNRIFDQIKQSLST</sequence>
<gene>
    <name evidence="1" type="ORF">METZ01_LOCUS252944</name>
</gene>
<reference evidence="1" key="1">
    <citation type="submission" date="2018-05" db="EMBL/GenBank/DDBJ databases">
        <authorList>
            <person name="Lanie J.A."/>
            <person name="Ng W.-L."/>
            <person name="Kazmierczak K.M."/>
            <person name="Andrzejewski T.M."/>
            <person name="Davidsen T.M."/>
            <person name="Wayne K.J."/>
            <person name="Tettelin H."/>
            <person name="Glass J.I."/>
            <person name="Rusch D."/>
            <person name="Podicherti R."/>
            <person name="Tsui H.-C.T."/>
            <person name="Winkler M.E."/>
        </authorList>
    </citation>
    <scope>NUCLEOTIDE SEQUENCE</scope>
</reference>